<comment type="caution">
    <text evidence="1">The sequence shown here is derived from an EMBL/GenBank/DDBJ whole genome shotgun (WGS) entry which is preliminary data.</text>
</comment>
<gene>
    <name evidence="1" type="ORF">CWE11_08230</name>
</gene>
<name>A0A432WEL3_9GAMM</name>
<reference evidence="1 2" key="1">
    <citation type="journal article" date="2011" name="Front. Microbiol.">
        <title>Genomic signatures of strain selection and enhancement in Bacillus atrophaeus var. globigii, a historical biowarfare simulant.</title>
        <authorList>
            <person name="Gibbons H.S."/>
            <person name="Broomall S.M."/>
            <person name="McNew L.A."/>
            <person name="Daligault H."/>
            <person name="Chapman C."/>
            <person name="Bruce D."/>
            <person name="Karavis M."/>
            <person name="Krepps M."/>
            <person name="McGregor P.A."/>
            <person name="Hong C."/>
            <person name="Park K.H."/>
            <person name="Akmal A."/>
            <person name="Feldman A."/>
            <person name="Lin J.S."/>
            <person name="Chang W.E."/>
            <person name="Higgs B.W."/>
            <person name="Demirev P."/>
            <person name="Lindquist J."/>
            <person name="Liem A."/>
            <person name="Fochler E."/>
            <person name="Read T.D."/>
            <person name="Tapia R."/>
            <person name="Johnson S."/>
            <person name="Bishop-Lilly K.A."/>
            <person name="Detter C."/>
            <person name="Han C."/>
            <person name="Sozhamannan S."/>
            <person name="Rosenzweig C.N."/>
            <person name="Skowronski E.W."/>
        </authorList>
    </citation>
    <scope>NUCLEOTIDE SEQUENCE [LARGE SCALE GENOMIC DNA]</scope>
    <source>
        <strain evidence="1 2">GYP-17</strain>
    </source>
</reference>
<evidence type="ECO:0000313" key="2">
    <source>
        <dbReference type="Proteomes" id="UP000288405"/>
    </source>
</evidence>
<dbReference type="Pfam" id="PF20143">
    <property type="entry name" value="NAD_kinase_C"/>
    <property type="match status" value="1"/>
</dbReference>
<keyword evidence="1" id="KW-0418">Kinase</keyword>
<dbReference type="InterPro" id="IPR017438">
    <property type="entry name" value="ATP-NAD_kinase_N"/>
</dbReference>
<protein>
    <submittedName>
        <fullName evidence="1">ATP-NAD kinase</fullName>
    </submittedName>
</protein>
<keyword evidence="1" id="KW-0808">Transferase</keyword>
<sequence>MHEFRLGLVINPYAGIGGSVALKGSDGPVTRQEALARGAKLRAPERVKTALQPLLLFKDRIRFATAAGNMGADVLRALGFAYDVVYTPKNTQTEAEDTQAAVRALCAEHLDLLVFAGGDGTARDVVRALGEQQLPAVGIPAGVKIHSAVYAVSPAAAGKVLRALLQGELTTLRSADVMDLDEEAYRRGAVRAKRFGELQVPGELEYMQAVKIGGRESDELVLADIAADVIERMDDDALYIMGSGSTVAFIMDELGLPNTLLGVDVISRGAVIAQDVTGSQLEALVAEARAVGQRVYLVVTLIGGQGHIFGRGNQQLTPEVIRMVGREHIDVVATKRKLQALEGRPLRVDTGDATLDDELAGFIAVITGYHDRTMVAVEDAEGSD</sequence>
<dbReference type="AlphaFoldDB" id="A0A432WEL3"/>
<dbReference type="Pfam" id="PF01513">
    <property type="entry name" value="NAD_kinase"/>
    <property type="match status" value="1"/>
</dbReference>
<dbReference type="InterPro" id="IPR011386">
    <property type="entry name" value="Put_ATP-NAD_kin"/>
</dbReference>
<proteinExistence type="predicted"/>
<dbReference type="OrthoDB" id="5511344at2"/>
<dbReference type="GO" id="GO:0051287">
    <property type="term" value="F:NAD binding"/>
    <property type="evidence" value="ECO:0007669"/>
    <property type="project" value="UniProtKB-ARBA"/>
</dbReference>
<dbReference type="InterPro" id="IPR002504">
    <property type="entry name" value="NADK"/>
</dbReference>
<dbReference type="EMBL" id="PIPM01000008">
    <property type="protein sequence ID" value="RUO31324.1"/>
    <property type="molecule type" value="Genomic_DNA"/>
</dbReference>
<dbReference type="GO" id="GO:0005524">
    <property type="term" value="F:ATP binding"/>
    <property type="evidence" value="ECO:0007669"/>
    <property type="project" value="UniProtKB-ARBA"/>
</dbReference>
<dbReference type="PANTHER" id="PTHR40697">
    <property type="entry name" value="ACETOIN CATABOLISM PROTEIN X"/>
    <property type="match status" value="1"/>
</dbReference>
<dbReference type="PANTHER" id="PTHR40697:SF2">
    <property type="entry name" value="ATP-NAD KINASE-RELATED"/>
    <property type="match status" value="1"/>
</dbReference>
<evidence type="ECO:0000313" key="1">
    <source>
        <dbReference type="EMBL" id="RUO31324.1"/>
    </source>
</evidence>
<accession>A0A432WEL3</accession>
<keyword evidence="2" id="KW-1185">Reference proteome</keyword>
<organism evidence="1 2">
    <name type="scientific">Aliidiomarina sanyensis</name>
    <dbReference type="NCBI Taxonomy" id="1249555"/>
    <lineage>
        <taxon>Bacteria</taxon>
        <taxon>Pseudomonadati</taxon>
        <taxon>Pseudomonadota</taxon>
        <taxon>Gammaproteobacteria</taxon>
        <taxon>Alteromonadales</taxon>
        <taxon>Idiomarinaceae</taxon>
        <taxon>Aliidiomarina</taxon>
    </lineage>
</organism>
<dbReference type="Proteomes" id="UP000288405">
    <property type="component" value="Unassembled WGS sequence"/>
</dbReference>
<dbReference type="InterPro" id="IPR016064">
    <property type="entry name" value="NAD/diacylglycerol_kinase_sf"/>
</dbReference>
<dbReference type="InterPro" id="IPR039065">
    <property type="entry name" value="AcoX-like"/>
</dbReference>
<dbReference type="GO" id="GO:0003951">
    <property type="term" value="F:NAD+ kinase activity"/>
    <property type="evidence" value="ECO:0007669"/>
    <property type="project" value="InterPro"/>
</dbReference>
<dbReference type="PIRSF" id="PIRSF016907">
    <property type="entry name" value="Kin_ATP-NAD"/>
    <property type="match status" value="1"/>
</dbReference>
<dbReference type="Gene3D" id="3.40.50.10330">
    <property type="entry name" value="Probable inorganic polyphosphate/atp-NAD kinase, domain 1"/>
    <property type="match status" value="1"/>
</dbReference>
<dbReference type="RefSeq" id="WP_126777143.1">
    <property type="nucleotide sequence ID" value="NZ_PIPM01000008.1"/>
</dbReference>
<dbReference type="SUPFAM" id="SSF111331">
    <property type="entry name" value="NAD kinase/diacylglycerol kinase-like"/>
    <property type="match status" value="1"/>
</dbReference>
<dbReference type="GO" id="GO:0006741">
    <property type="term" value="P:NADP+ biosynthetic process"/>
    <property type="evidence" value="ECO:0007669"/>
    <property type="project" value="InterPro"/>
</dbReference>